<dbReference type="EMBL" id="ABDG02000028">
    <property type="protein sequence ID" value="EHK40302.1"/>
    <property type="molecule type" value="Genomic_DNA"/>
</dbReference>
<comment type="caution">
    <text evidence="1">The sequence shown here is derived from an EMBL/GenBank/DDBJ whole genome shotgun (WGS) entry which is preliminary data.</text>
</comment>
<gene>
    <name evidence="1" type="ORF">TRIATDRAFT_302698</name>
</gene>
<evidence type="ECO:0000313" key="1">
    <source>
        <dbReference type="EMBL" id="EHK40302.1"/>
    </source>
</evidence>
<organism evidence="1 2">
    <name type="scientific">Hypocrea atroviridis (strain ATCC 20476 / IMI 206040)</name>
    <name type="common">Trichoderma atroviride</name>
    <dbReference type="NCBI Taxonomy" id="452589"/>
    <lineage>
        <taxon>Eukaryota</taxon>
        <taxon>Fungi</taxon>
        <taxon>Dikarya</taxon>
        <taxon>Ascomycota</taxon>
        <taxon>Pezizomycotina</taxon>
        <taxon>Sordariomycetes</taxon>
        <taxon>Hypocreomycetidae</taxon>
        <taxon>Hypocreales</taxon>
        <taxon>Hypocreaceae</taxon>
        <taxon>Trichoderma</taxon>
    </lineage>
</organism>
<accession>G9P9H9</accession>
<dbReference type="HOGENOM" id="CLU_2606351_0_0_1"/>
<protein>
    <submittedName>
        <fullName evidence="1">Uncharacterized protein</fullName>
    </submittedName>
</protein>
<proteinExistence type="predicted"/>
<dbReference type="AlphaFoldDB" id="G9P9H9"/>
<reference evidence="1 2" key="1">
    <citation type="journal article" date="2011" name="Genome Biol.">
        <title>Comparative genome sequence analysis underscores mycoparasitism as the ancestral life style of Trichoderma.</title>
        <authorList>
            <person name="Kubicek C.P."/>
            <person name="Herrera-Estrella A."/>
            <person name="Seidl-Seiboth V."/>
            <person name="Martinez D.A."/>
            <person name="Druzhinina I.S."/>
            <person name="Thon M."/>
            <person name="Zeilinger S."/>
            <person name="Casas-Flores S."/>
            <person name="Horwitz B.A."/>
            <person name="Mukherjee P.K."/>
            <person name="Mukherjee M."/>
            <person name="Kredics L."/>
            <person name="Alcaraz L.D."/>
            <person name="Aerts A."/>
            <person name="Antal Z."/>
            <person name="Atanasova L."/>
            <person name="Cervantes-Badillo M.G."/>
            <person name="Challacombe J."/>
            <person name="Chertkov O."/>
            <person name="McCluskey K."/>
            <person name="Coulpier F."/>
            <person name="Deshpande N."/>
            <person name="von Doehren H."/>
            <person name="Ebbole D.J."/>
            <person name="Esquivel-Naranjo E.U."/>
            <person name="Fekete E."/>
            <person name="Flipphi M."/>
            <person name="Glaser F."/>
            <person name="Gomez-Rodriguez E.Y."/>
            <person name="Gruber S."/>
            <person name="Han C."/>
            <person name="Henrissat B."/>
            <person name="Hermosa R."/>
            <person name="Hernandez-Onate M."/>
            <person name="Karaffa L."/>
            <person name="Kosti I."/>
            <person name="Le Crom S."/>
            <person name="Lindquist E."/>
            <person name="Lucas S."/>
            <person name="Luebeck M."/>
            <person name="Luebeck P.S."/>
            <person name="Margeot A."/>
            <person name="Metz B."/>
            <person name="Misra M."/>
            <person name="Nevalainen H."/>
            <person name="Omann M."/>
            <person name="Packer N."/>
            <person name="Perrone G."/>
            <person name="Uresti-Rivera E.E."/>
            <person name="Salamov A."/>
            <person name="Schmoll M."/>
            <person name="Seiboth B."/>
            <person name="Shapiro H."/>
            <person name="Sukno S."/>
            <person name="Tamayo-Ramos J.A."/>
            <person name="Tisch D."/>
            <person name="Wiest A."/>
            <person name="Wilkinson H.H."/>
            <person name="Zhang M."/>
            <person name="Coutinho P.M."/>
            <person name="Kenerley C.M."/>
            <person name="Monte E."/>
            <person name="Baker S.E."/>
            <person name="Grigoriev I.V."/>
        </authorList>
    </citation>
    <scope>NUCLEOTIDE SEQUENCE [LARGE SCALE GENOMIC DNA]</scope>
    <source>
        <strain evidence="2">ATCC 20476 / IMI 206040</strain>
    </source>
</reference>
<keyword evidence="2" id="KW-1185">Reference proteome</keyword>
<sequence length="79" mass="8753">MEGVHTAEGKARYDGYCSLCIRSIARSIGRLLRRYLLHARSGRQPPCPGPVSRRCLDLGAPVETVKYGESSNHACRVPR</sequence>
<dbReference type="Proteomes" id="UP000005426">
    <property type="component" value="Unassembled WGS sequence"/>
</dbReference>
<name>G9P9H9_HYPAI</name>
<dbReference type="OrthoDB" id="10292045at2759"/>
<evidence type="ECO:0000313" key="2">
    <source>
        <dbReference type="Proteomes" id="UP000005426"/>
    </source>
</evidence>